<evidence type="ECO:0000313" key="2">
    <source>
        <dbReference type="Proteomes" id="UP000187406"/>
    </source>
</evidence>
<accession>A0A1Q3D397</accession>
<feature type="non-terminal residue" evidence="1">
    <location>
        <position position="1"/>
    </location>
</feature>
<protein>
    <submittedName>
        <fullName evidence="1">Uncharacterized protein</fullName>
    </submittedName>
</protein>
<reference evidence="2" key="1">
    <citation type="submission" date="2016-04" db="EMBL/GenBank/DDBJ databases">
        <title>Cephalotus genome sequencing.</title>
        <authorList>
            <person name="Fukushima K."/>
            <person name="Hasebe M."/>
            <person name="Fang X."/>
        </authorList>
    </citation>
    <scope>NUCLEOTIDE SEQUENCE [LARGE SCALE GENOMIC DNA]</scope>
    <source>
        <strain evidence="2">cv. St1</strain>
    </source>
</reference>
<name>A0A1Q3D397_CEPFO</name>
<keyword evidence="2" id="KW-1185">Reference proteome</keyword>
<dbReference type="InParanoid" id="A0A1Q3D397"/>
<dbReference type="Proteomes" id="UP000187406">
    <property type="component" value="Unassembled WGS sequence"/>
</dbReference>
<evidence type="ECO:0000313" key="1">
    <source>
        <dbReference type="EMBL" id="GAV86912.1"/>
    </source>
</evidence>
<gene>
    <name evidence="1" type="ORF">CFOL_v3_30338</name>
</gene>
<proteinExistence type="predicted"/>
<comment type="caution">
    <text evidence="1">The sequence shown here is derived from an EMBL/GenBank/DDBJ whole genome shotgun (WGS) entry which is preliminary data.</text>
</comment>
<sequence length="79" mass="9550">FLILSFDSYFVHTQLTEASIHVLQRSYFIFLLINHQTIPRDCDPFVRTKESFYETFTNNHHFFMIFLFIRATLFTPPNI</sequence>
<dbReference type="EMBL" id="BDDD01004089">
    <property type="protein sequence ID" value="GAV86912.1"/>
    <property type="molecule type" value="Genomic_DNA"/>
</dbReference>
<dbReference type="AlphaFoldDB" id="A0A1Q3D397"/>
<organism evidence="1 2">
    <name type="scientific">Cephalotus follicularis</name>
    <name type="common">Albany pitcher plant</name>
    <dbReference type="NCBI Taxonomy" id="3775"/>
    <lineage>
        <taxon>Eukaryota</taxon>
        <taxon>Viridiplantae</taxon>
        <taxon>Streptophyta</taxon>
        <taxon>Embryophyta</taxon>
        <taxon>Tracheophyta</taxon>
        <taxon>Spermatophyta</taxon>
        <taxon>Magnoliopsida</taxon>
        <taxon>eudicotyledons</taxon>
        <taxon>Gunneridae</taxon>
        <taxon>Pentapetalae</taxon>
        <taxon>rosids</taxon>
        <taxon>fabids</taxon>
        <taxon>Oxalidales</taxon>
        <taxon>Cephalotaceae</taxon>
        <taxon>Cephalotus</taxon>
    </lineage>
</organism>